<feature type="signal peptide" evidence="1">
    <location>
        <begin position="1"/>
        <end position="20"/>
    </location>
</feature>
<sequence>MLKKLAFLVAASTLSMAAVAASTTVIKSPFSGIVPDSSVLPAVKQINGIDGVKAGDARSASAGKALVNVTVSTKTTTAFVEVVREVSLTTGDATLTLRPGARIAPAARLVDANGKLFYLVKTDRNTSSFFKTNRFFAVTEEGAVLDHAFSATGDTYEARETVSVTPGDMVVTTKLTTGPALCGLTAVYLGGSEGVAKFRVLRTSSDGRVTAEHERAFASDLKFINLSGTDLTIDKIDADAVRVKVRGLDQPSCTGTI</sequence>
<keyword evidence="2" id="KW-0614">Plasmid</keyword>
<gene>
    <name evidence="2" type="ordered locus">Bcep1808_6624</name>
</gene>
<proteinExistence type="predicted"/>
<keyword evidence="1" id="KW-0732">Signal</keyword>
<feature type="chain" id="PRO_5002670397" evidence="1">
    <location>
        <begin position="21"/>
        <end position="257"/>
    </location>
</feature>
<dbReference type="HOGENOM" id="CLU_1080420_0_0_4"/>
<name>A4JTB3_BURVG</name>
<evidence type="ECO:0000313" key="2">
    <source>
        <dbReference type="EMBL" id="ABO59516.1"/>
    </source>
</evidence>
<dbReference type="AlphaFoldDB" id="A4JTB3"/>
<dbReference type="EMBL" id="CP000617">
    <property type="protein sequence ID" value="ABO59516.1"/>
    <property type="molecule type" value="Genomic_DNA"/>
</dbReference>
<evidence type="ECO:0000256" key="1">
    <source>
        <dbReference type="SAM" id="SignalP"/>
    </source>
</evidence>
<organism evidence="2 3">
    <name type="scientific">Burkholderia vietnamiensis (strain G4 / LMG 22486)</name>
    <name type="common">Burkholderia cepacia (strain R1808)</name>
    <dbReference type="NCBI Taxonomy" id="269482"/>
    <lineage>
        <taxon>Bacteria</taxon>
        <taxon>Pseudomonadati</taxon>
        <taxon>Pseudomonadota</taxon>
        <taxon>Betaproteobacteria</taxon>
        <taxon>Burkholderiales</taxon>
        <taxon>Burkholderiaceae</taxon>
        <taxon>Burkholderia</taxon>
        <taxon>Burkholderia cepacia complex</taxon>
    </lineage>
</organism>
<dbReference type="Proteomes" id="UP000002287">
    <property type="component" value="Plasmid pBVIE01"/>
</dbReference>
<protein>
    <submittedName>
        <fullName evidence="2">Uncharacterized protein</fullName>
    </submittedName>
</protein>
<dbReference type="KEGG" id="bvi:Bcep1808_6624"/>
<evidence type="ECO:0000313" key="3">
    <source>
        <dbReference type="Proteomes" id="UP000002287"/>
    </source>
</evidence>
<accession>A4JTB3</accession>
<geneLocation type="plasmid" evidence="2 3">
    <name>pBVIE01</name>
</geneLocation>
<reference evidence="2 3" key="1">
    <citation type="submission" date="2007-03" db="EMBL/GenBank/DDBJ databases">
        <title>Complete sequence of plasmid pBVIE01 of Burkholderia vietnamiensis G4.</title>
        <authorList>
            <consortium name="US DOE Joint Genome Institute"/>
            <person name="Copeland A."/>
            <person name="Lucas S."/>
            <person name="Lapidus A."/>
            <person name="Barry K."/>
            <person name="Detter J.C."/>
            <person name="Glavina del Rio T."/>
            <person name="Hammon N."/>
            <person name="Israni S."/>
            <person name="Dalin E."/>
            <person name="Tice H."/>
            <person name="Pitluck S."/>
            <person name="Chain P."/>
            <person name="Malfatti S."/>
            <person name="Shin M."/>
            <person name="Vergez L."/>
            <person name="Schmutz J."/>
            <person name="Larimer F."/>
            <person name="Land M."/>
            <person name="Hauser L."/>
            <person name="Kyrpides N."/>
            <person name="Tiedje J."/>
            <person name="Richardson P."/>
        </authorList>
    </citation>
    <scope>NUCLEOTIDE SEQUENCE [LARGE SCALE GENOMIC DNA]</scope>
    <source>
        <strain evidence="3">G4 / LMG 22486</strain>
        <plasmid evidence="2 3">pBVIE01</plasmid>
    </source>
</reference>